<organism evidence="1">
    <name type="scientific">Hemigrapsus takanoi nimavirus</name>
    <dbReference type="NCBI Taxonomy" id="2133792"/>
    <lineage>
        <taxon>Viruses</taxon>
        <taxon>Viruses incertae sedis</taxon>
        <taxon>Naldaviricetes</taxon>
        <taxon>Nimaviridae</taxon>
    </lineage>
</organism>
<protein>
    <submittedName>
        <fullName evidence="1">Wsv269-like protein</fullName>
    </submittedName>
</protein>
<proteinExistence type="predicted"/>
<reference evidence="1" key="1">
    <citation type="journal article" date="2018" name="J. Virol.">
        <title>Crustacean Genome Exploration Reveals the Evolutionary Origin of White Spot Syndrome Virus.</title>
        <authorList>
            <person name="Kawato S."/>
            <person name="Shitara A."/>
            <person name="Wang Y."/>
            <person name="Nozaki R."/>
            <person name="Kondo H."/>
            <person name="Hirono I."/>
        </authorList>
    </citation>
    <scope>NUCLEOTIDE SEQUENCE</scope>
    <source>
        <strain evidence="1">TUMSAT-1</strain>
    </source>
</reference>
<comment type="caution">
    <text evidence="1">The sequence shown here is derived from an EMBL/GenBank/DDBJ whole genome shotgun (WGS) entry which is preliminary data.</text>
</comment>
<sequence>MKRIMLSHNTVDIMSNTKGHLSSFTEATGGDANYIFEISPLGKHLFYTARVNSLFEARYRRGGGKIATLKNGTPFISGV</sequence>
<name>A0A401INZ1_9VIRU</name>
<evidence type="ECO:0000313" key="1">
    <source>
        <dbReference type="EMBL" id="GBG35344.1"/>
    </source>
</evidence>
<accession>A0A401INZ1</accession>
<dbReference type="EMBL" id="BFCC01000001">
    <property type="protein sequence ID" value="GBG35344.1"/>
    <property type="molecule type" value="Genomic_DNA"/>
</dbReference>